<keyword evidence="2" id="KW-1185">Reference proteome</keyword>
<organism evidence="1 2">
    <name type="scientific">Vermiconidia calcicola</name>
    <dbReference type="NCBI Taxonomy" id="1690605"/>
    <lineage>
        <taxon>Eukaryota</taxon>
        <taxon>Fungi</taxon>
        <taxon>Dikarya</taxon>
        <taxon>Ascomycota</taxon>
        <taxon>Pezizomycotina</taxon>
        <taxon>Dothideomycetes</taxon>
        <taxon>Dothideomycetidae</taxon>
        <taxon>Mycosphaerellales</taxon>
        <taxon>Extremaceae</taxon>
        <taxon>Vermiconidia</taxon>
    </lineage>
</organism>
<proteinExistence type="predicted"/>
<comment type="caution">
    <text evidence="1">The sequence shown here is derived from an EMBL/GenBank/DDBJ whole genome shotgun (WGS) entry which is preliminary data.</text>
</comment>
<dbReference type="EMBL" id="JAUTXU010000028">
    <property type="protein sequence ID" value="KAK3719100.1"/>
    <property type="molecule type" value="Genomic_DNA"/>
</dbReference>
<evidence type="ECO:0000313" key="1">
    <source>
        <dbReference type="EMBL" id="KAK3719100.1"/>
    </source>
</evidence>
<protein>
    <submittedName>
        <fullName evidence="1">Uncharacterized protein</fullName>
    </submittedName>
</protein>
<gene>
    <name evidence="1" type="ORF">LTR37_004664</name>
</gene>
<sequence>MSVLQLDSETVRDLTLEPPNIVRDRELNRKRLNTLQEILCVCNKRTNRFATHAQQTNEVETQSTNAVRSHHGTAVIPKRTKPDENVVRFNPPGLPGTTPRSLQALRGYPTPPLTPEPSSSAQATPTPARTASRRSRPNSSELRNPPAFRSGAPLGPAGTAEISRTPSPLQISVHSASEDTQEVAPSSEEL</sequence>
<reference evidence="1" key="1">
    <citation type="submission" date="2023-07" db="EMBL/GenBank/DDBJ databases">
        <title>Black Yeasts Isolated from many extreme environments.</title>
        <authorList>
            <person name="Coleine C."/>
            <person name="Stajich J.E."/>
            <person name="Selbmann L."/>
        </authorList>
    </citation>
    <scope>NUCLEOTIDE SEQUENCE</scope>
    <source>
        <strain evidence="1">CCFEE 5714</strain>
    </source>
</reference>
<evidence type="ECO:0000313" key="2">
    <source>
        <dbReference type="Proteomes" id="UP001281147"/>
    </source>
</evidence>
<accession>A0ACC3NLL7</accession>
<dbReference type="Proteomes" id="UP001281147">
    <property type="component" value="Unassembled WGS sequence"/>
</dbReference>
<name>A0ACC3NLL7_9PEZI</name>